<gene>
    <name evidence="1" type="ORF">UY3_01783</name>
</gene>
<name>M7BSW0_CHEMY</name>
<protein>
    <submittedName>
        <fullName evidence="1">Uncharacterized protein</fullName>
    </submittedName>
</protein>
<reference evidence="2" key="1">
    <citation type="journal article" date="2013" name="Nat. Genet.">
        <title>The draft genomes of soft-shell turtle and green sea turtle yield insights into the development and evolution of the turtle-specific body plan.</title>
        <authorList>
            <person name="Wang Z."/>
            <person name="Pascual-Anaya J."/>
            <person name="Zadissa A."/>
            <person name="Li W."/>
            <person name="Niimura Y."/>
            <person name="Huang Z."/>
            <person name="Li C."/>
            <person name="White S."/>
            <person name="Xiong Z."/>
            <person name="Fang D."/>
            <person name="Wang B."/>
            <person name="Ming Y."/>
            <person name="Chen Y."/>
            <person name="Zheng Y."/>
            <person name="Kuraku S."/>
            <person name="Pignatelli M."/>
            <person name="Herrero J."/>
            <person name="Beal K."/>
            <person name="Nozawa M."/>
            <person name="Li Q."/>
            <person name="Wang J."/>
            <person name="Zhang H."/>
            <person name="Yu L."/>
            <person name="Shigenobu S."/>
            <person name="Wang J."/>
            <person name="Liu J."/>
            <person name="Flicek P."/>
            <person name="Searle S."/>
            <person name="Wang J."/>
            <person name="Kuratani S."/>
            <person name="Yin Y."/>
            <person name="Aken B."/>
            <person name="Zhang G."/>
            <person name="Irie N."/>
        </authorList>
    </citation>
    <scope>NUCLEOTIDE SEQUENCE [LARGE SCALE GENOMIC DNA]</scope>
</reference>
<sequence>MDPAKTIWQTPATVPPSCKMSDKKYYVLSKGAEFLFIHPTPNLLVIEAVSQKGKQHQSKTTPSDKDWKRLDSFRRKAYSFTMLQFRIANYSALLVKYTHNLFSKMSTFIEHLPDDKREMFKANISEGSLVARTALQASLNSADMAAWSFTTYVVMCRAS</sequence>
<dbReference type="AlphaFoldDB" id="M7BSW0"/>
<dbReference type="Gene3D" id="1.10.287.3160">
    <property type="match status" value="1"/>
</dbReference>
<evidence type="ECO:0000313" key="2">
    <source>
        <dbReference type="Proteomes" id="UP000031443"/>
    </source>
</evidence>
<dbReference type="Proteomes" id="UP000031443">
    <property type="component" value="Unassembled WGS sequence"/>
</dbReference>
<evidence type="ECO:0000313" key="1">
    <source>
        <dbReference type="EMBL" id="EMP40966.1"/>
    </source>
</evidence>
<dbReference type="EMBL" id="KB500846">
    <property type="protein sequence ID" value="EMP40966.1"/>
    <property type="molecule type" value="Genomic_DNA"/>
</dbReference>
<accession>M7BSW0</accession>
<organism evidence="1 2">
    <name type="scientific">Chelonia mydas</name>
    <name type="common">Green sea-turtle</name>
    <name type="synonym">Chelonia agassizi</name>
    <dbReference type="NCBI Taxonomy" id="8469"/>
    <lineage>
        <taxon>Eukaryota</taxon>
        <taxon>Metazoa</taxon>
        <taxon>Chordata</taxon>
        <taxon>Craniata</taxon>
        <taxon>Vertebrata</taxon>
        <taxon>Euteleostomi</taxon>
        <taxon>Archelosauria</taxon>
        <taxon>Testudinata</taxon>
        <taxon>Testudines</taxon>
        <taxon>Cryptodira</taxon>
        <taxon>Durocryptodira</taxon>
        <taxon>Americhelydia</taxon>
        <taxon>Chelonioidea</taxon>
        <taxon>Cheloniidae</taxon>
        <taxon>Chelonia</taxon>
    </lineage>
</organism>
<keyword evidence="2" id="KW-1185">Reference proteome</keyword>
<proteinExistence type="predicted"/>